<dbReference type="PANTHER" id="PTHR43566">
    <property type="entry name" value="CONSERVED PROTEIN"/>
    <property type="match status" value="1"/>
</dbReference>
<dbReference type="PANTHER" id="PTHR43566:SF1">
    <property type="entry name" value="AAA+ ATPASE DOMAIN-CONTAINING PROTEIN"/>
    <property type="match status" value="1"/>
</dbReference>
<dbReference type="Gene3D" id="3.40.50.300">
    <property type="entry name" value="P-loop containing nucleotide triphosphate hydrolases"/>
    <property type="match status" value="1"/>
</dbReference>
<feature type="domain" description="AAA+ ATPase" evidence="1">
    <location>
        <begin position="24"/>
        <end position="140"/>
    </location>
</feature>
<dbReference type="EMBL" id="LBOW01000007">
    <property type="protein sequence ID" value="KKP44616.1"/>
    <property type="molecule type" value="Genomic_DNA"/>
</dbReference>
<dbReference type="InterPro" id="IPR025420">
    <property type="entry name" value="DUF4143"/>
</dbReference>
<protein>
    <recommendedName>
        <fullName evidence="1">AAA+ ATPase domain-containing protein</fullName>
    </recommendedName>
</protein>
<evidence type="ECO:0000313" key="2">
    <source>
        <dbReference type="EMBL" id="KKP44616.1"/>
    </source>
</evidence>
<dbReference type="Proteomes" id="UP000034778">
    <property type="component" value="Unassembled WGS sequence"/>
</dbReference>
<proteinExistence type="predicted"/>
<dbReference type="AlphaFoldDB" id="A0A0G0A0A6"/>
<dbReference type="SMART" id="SM00382">
    <property type="entry name" value="AAA"/>
    <property type="match status" value="1"/>
</dbReference>
<evidence type="ECO:0000259" key="1">
    <source>
        <dbReference type="SMART" id="SM00382"/>
    </source>
</evidence>
<dbReference type="InterPro" id="IPR003593">
    <property type="entry name" value="AAA+_ATPase"/>
</dbReference>
<comment type="caution">
    <text evidence="2">The sequence shown here is derived from an EMBL/GenBank/DDBJ whole genome shotgun (WGS) entry which is preliminary data.</text>
</comment>
<dbReference type="STRING" id="1618566.UR35_C0007G0032"/>
<dbReference type="Pfam" id="PF13635">
    <property type="entry name" value="DUF4143"/>
    <property type="match status" value="1"/>
</dbReference>
<dbReference type="InterPro" id="IPR041682">
    <property type="entry name" value="AAA_14"/>
</dbReference>
<evidence type="ECO:0000313" key="3">
    <source>
        <dbReference type="Proteomes" id="UP000034778"/>
    </source>
</evidence>
<dbReference type="Pfam" id="PF13173">
    <property type="entry name" value="AAA_14"/>
    <property type="match status" value="1"/>
</dbReference>
<dbReference type="SUPFAM" id="SSF52540">
    <property type="entry name" value="P-loop containing nucleoside triphosphate hydrolases"/>
    <property type="match status" value="1"/>
</dbReference>
<sequence>MYSNNMIYKRKIEVNIDKFLREKGGKILFIWGPRRSGKTTILELLAKKYNTKIYNFDLINQSKRFFPDEFHLEKIAKENKFILIDEVQNSPESSRALKILVDVYKKRIIATGSSELRQKAGKDFDTLTDRFKEIYCLPISISEILSFNDNNLLDNIQEKLQIFGSYPEILLGKLSESEKIEKLEMIVDTYVIKDVVNIYDLKDADLAKRILSKIALQLGSEVSLREISNSLNANVSTVSNYIEIFIKNYILIPLPSFKTNIRKSVSENRKLYFYDLGIRNALVKDFRELELRPDAGGVWENLAIIEFEKQKKINNLLLNYYFYREYGGKEIDLVIEDYKKNYICVEIKKNKGKINEIFPLDHKTEILTKENFIEKFDEK</sequence>
<reference evidence="2 3" key="1">
    <citation type="journal article" date="2015" name="Nature">
        <title>rRNA introns, odd ribosomes, and small enigmatic genomes across a large radiation of phyla.</title>
        <authorList>
            <person name="Brown C.T."/>
            <person name="Hug L.A."/>
            <person name="Thomas B.C."/>
            <person name="Sharon I."/>
            <person name="Castelle C.J."/>
            <person name="Singh A."/>
            <person name="Wilkins M.J."/>
            <person name="Williams K.H."/>
            <person name="Banfield J.F."/>
        </authorList>
    </citation>
    <scope>NUCLEOTIDE SEQUENCE [LARGE SCALE GENOMIC DNA]</scope>
</reference>
<gene>
    <name evidence="2" type="ORF">UR35_C0007G0032</name>
</gene>
<dbReference type="InterPro" id="IPR027417">
    <property type="entry name" value="P-loop_NTPase"/>
</dbReference>
<name>A0A0G0A0A6_9BACT</name>
<organism evidence="2 3">
    <name type="scientific">Candidatus Woesebacteria bacterium GW2011_GWB1_33_22</name>
    <dbReference type="NCBI Taxonomy" id="1618566"/>
    <lineage>
        <taxon>Bacteria</taxon>
        <taxon>Candidatus Woeseibacteriota</taxon>
    </lineage>
</organism>
<accession>A0A0G0A0A6</accession>